<dbReference type="PANTHER" id="PTHR23063:SF2">
    <property type="entry name" value="GLYCEROL-3-PHOSPHATE ACYLTRANSFERASE 4, ISOFORM D-RELATED"/>
    <property type="match status" value="1"/>
</dbReference>
<comment type="caution">
    <text evidence="16">The sequence shown here is derived from an EMBL/GenBank/DDBJ whole genome shotgun (WGS) entry which is preliminary data.</text>
</comment>
<comment type="pathway">
    <text evidence="13">Phospholipid metabolism.</text>
</comment>
<dbReference type="Proteomes" id="UP001217089">
    <property type="component" value="Unassembled WGS sequence"/>
</dbReference>
<proteinExistence type="inferred from homology"/>
<reference evidence="16 17" key="1">
    <citation type="submission" date="2022-12" db="EMBL/GenBank/DDBJ databases">
        <title>Chromosome-level genome of Tegillarca granosa.</title>
        <authorList>
            <person name="Kim J."/>
        </authorList>
    </citation>
    <scope>NUCLEOTIDE SEQUENCE [LARGE SCALE GENOMIC DNA]</scope>
    <source>
        <strain evidence="16">Teg-2019</strain>
        <tissue evidence="16">Adductor muscle</tissue>
    </source>
</reference>
<evidence type="ECO:0000256" key="8">
    <source>
        <dbReference type="ARBA" id="ARBA00023098"/>
    </source>
</evidence>
<keyword evidence="17" id="KW-1185">Reference proteome</keyword>
<keyword evidence="9 14" id="KW-0472">Membrane</keyword>
<sequence length="371" mass="42971">MVLLHLIVDLYNFAGVRRIGKKQIRLKNKQYGQRKIDKYERRHQTERIIDHGEENSEDEFKLSNEGYKHIIRRDLSLSVNKGLELPSKRPEYDTKDLKKEFHISDIMYFAKGELKTWNFLTRTRSQGYQFISLRVTIIWVLGCCLRYLVLLPFRVLLLTSGLLWLIASTAIIGYLPNSGFKKKLNEYVSLMSHRILARACSGVMRFHNRENRAQNGICVANHTSPIDVILLSCDNCYAMGGLIGIIQRAMSRATAHIWFERSEAKDRELVLKRLQEHVADKDKLPILIFPEGTCINNTSVMMFKKGSFEVCPTIYPVAIKYDPRFGDAFWNSSKMGMVSHVFEILTSWALVVDRLIKERLCNWPVAIILLL</sequence>
<evidence type="ECO:0000256" key="10">
    <source>
        <dbReference type="ARBA" id="ARBA00023209"/>
    </source>
</evidence>
<evidence type="ECO:0000256" key="7">
    <source>
        <dbReference type="ARBA" id="ARBA00022989"/>
    </source>
</evidence>
<keyword evidence="8" id="KW-0443">Lipid metabolism</keyword>
<accession>A0ABQ9FMN8</accession>
<evidence type="ECO:0000313" key="16">
    <source>
        <dbReference type="EMBL" id="KAJ8317202.1"/>
    </source>
</evidence>
<evidence type="ECO:0000256" key="13">
    <source>
        <dbReference type="ARBA" id="ARBA00025707"/>
    </source>
</evidence>
<dbReference type="SUPFAM" id="SSF69593">
    <property type="entry name" value="Glycerol-3-phosphate (1)-acyltransferase"/>
    <property type="match status" value="1"/>
</dbReference>
<comment type="subcellular location">
    <subcellularLocation>
        <location evidence="1">Membrane</location>
    </subcellularLocation>
</comment>
<keyword evidence="10" id="KW-0594">Phospholipid biosynthesis</keyword>
<dbReference type="InterPro" id="IPR045252">
    <property type="entry name" value="LPCAT1-like"/>
</dbReference>
<organism evidence="16 17">
    <name type="scientific">Tegillarca granosa</name>
    <name type="common">Malaysian cockle</name>
    <name type="synonym">Anadara granosa</name>
    <dbReference type="NCBI Taxonomy" id="220873"/>
    <lineage>
        <taxon>Eukaryota</taxon>
        <taxon>Metazoa</taxon>
        <taxon>Spiralia</taxon>
        <taxon>Lophotrochozoa</taxon>
        <taxon>Mollusca</taxon>
        <taxon>Bivalvia</taxon>
        <taxon>Autobranchia</taxon>
        <taxon>Pteriomorphia</taxon>
        <taxon>Arcoida</taxon>
        <taxon>Arcoidea</taxon>
        <taxon>Arcidae</taxon>
        <taxon>Tegillarca</taxon>
    </lineage>
</organism>
<feature type="domain" description="Phospholipid/glycerol acyltransferase" evidence="15">
    <location>
        <begin position="216"/>
        <end position="322"/>
    </location>
</feature>
<evidence type="ECO:0000256" key="2">
    <source>
        <dbReference type="ARBA" id="ARBA00005189"/>
    </source>
</evidence>
<evidence type="ECO:0000256" key="9">
    <source>
        <dbReference type="ARBA" id="ARBA00023136"/>
    </source>
</evidence>
<keyword evidence="12" id="KW-0012">Acyltransferase</keyword>
<evidence type="ECO:0000256" key="4">
    <source>
        <dbReference type="ARBA" id="ARBA00022516"/>
    </source>
</evidence>
<comment type="similarity">
    <text evidence="3">Belongs to the 1-acyl-sn-glycerol-3-phosphate acyltransferase family.</text>
</comment>
<keyword evidence="11" id="KW-1208">Phospholipid metabolism</keyword>
<dbReference type="InterPro" id="IPR002123">
    <property type="entry name" value="Plipid/glycerol_acylTrfase"/>
</dbReference>
<evidence type="ECO:0000313" key="17">
    <source>
        <dbReference type="Proteomes" id="UP001217089"/>
    </source>
</evidence>
<keyword evidence="6 14" id="KW-0812">Transmembrane</keyword>
<feature type="transmembrane region" description="Helical" evidence="14">
    <location>
        <begin position="131"/>
        <end position="149"/>
    </location>
</feature>
<dbReference type="PANTHER" id="PTHR23063">
    <property type="entry name" value="PHOSPHOLIPID ACYLTRANSFERASE"/>
    <property type="match status" value="1"/>
</dbReference>
<evidence type="ECO:0000256" key="6">
    <source>
        <dbReference type="ARBA" id="ARBA00022692"/>
    </source>
</evidence>
<evidence type="ECO:0000259" key="15">
    <source>
        <dbReference type="SMART" id="SM00563"/>
    </source>
</evidence>
<evidence type="ECO:0000256" key="12">
    <source>
        <dbReference type="ARBA" id="ARBA00023315"/>
    </source>
</evidence>
<evidence type="ECO:0000256" key="11">
    <source>
        <dbReference type="ARBA" id="ARBA00023264"/>
    </source>
</evidence>
<dbReference type="SMART" id="SM00563">
    <property type="entry name" value="PlsC"/>
    <property type="match status" value="1"/>
</dbReference>
<keyword evidence="5" id="KW-0808">Transferase</keyword>
<keyword evidence="4" id="KW-0444">Lipid biosynthesis</keyword>
<dbReference type="Pfam" id="PF01553">
    <property type="entry name" value="Acyltransferase"/>
    <property type="match status" value="1"/>
</dbReference>
<evidence type="ECO:0000256" key="1">
    <source>
        <dbReference type="ARBA" id="ARBA00004370"/>
    </source>
</evidence>
<dbReference type="CDD" id="cd07991">
    <property type="entry name" value="LPLAT_LPCAT1-like"/>
    <property type="match status" value="1"/>
</dbReference>
<protein>
    <recommendedName>
        <fullName evidence="15">Phospholipid/glycerol acyltransferase domain-containing protein</fullName>
    </recommendedName>
</protein>
<evidence type="ECO:0000256" key="3">
    <source>
        <dbReference type="ARBA" id="ARBA00008655"/>
    </source>
</evidence>
<keyword evidence="7 14" id="KW-1133">Transmembrane helix</keyword>
<evidence type="ECO:0000256" key="14">
    <source>
        <dbReference type="SAM" id="Phobius"/>
    </source>
</evidence>
<gene>
    <name evidence="16" type="ORF">KUTeg_005106</name>
</gene>
<name>A0ABQ9FMN8_TEGGR</name>
<comment type="pathway">
    <text evidence="2">Lipid metabolism.</text>
</comment>
<evidence type="ECO:0000256" key="5">
    <source>
        <dbReference type="ARBA" id="ARBA00022679"/>
    </source>
</evidence>
<feature type="transmembrane region" description="Helical" evidence="14">
    <location>
        <begin position="155"/>
        <end position="175"/>
    </location>
</feature>
<dbReference type="EMBL" id="JARBDR010000246">
    <property type="protein sequence ID" value="KAJ8317202.1"/>
    <property type="molecule type" value="Genomic_DNA"/>
</dbReference>